<keyword evidence="3" id="KW-0964">Secreted</keyword>
<evidence type="ECO:0000256" key="5">
    <source>
        <dbReference type="ARBA" id="ARBA00022723"/>
    </source>
</evidence>
<dbReference type="FunFam" id="3.40.390.10:FF:000007">
    <property type="entry name" value="Collagenase 3"/>
    <property type="match status" value="1"/>
</dbReference>
<feature type="domain" description="Peptidase metallopeptidase" evidence="15">
    <location>
        <begin position="125"/>
        <end position="283"/>
    </location>
</feature>
<evidence type="ECO:0000256" key="8">
    <source>
        <dbReference type="ARBA" id="ARBA00022833"/>
    </source>
</evidence>
<name>A0A7I8WA92_9ANNE</name>
<dbReference type="PANTHER" id="PTHR10201">
    <property type="entry name" value="MATRIX METALLOPROTEINASE"/>
    <property type="match status" value="1"/>
</dbReference>
<evidence type="ECO:0000313" key="18">
    <source>
        <dbReference type="EMBL" id="CAD5125016.1"/>
    </source>
</evidence>
<feature type="binding site" evidence="13">
    <location>
        <position position="248"/>
    </location>
    <ligand>
        <name>Zn(2+)</name>
        <dbReference type="ChEBI" id="CHEBI:29105"/>
        <label>2</label>
        <note>catalytic</note>
    </ligand>
</feature>
<accession>A0A7I8WA92</accession>
<comment type="cofactor">
    <cofactor evidence="13">
        <name>Ca(2+)</name>
        <dbReference type="ChEBI" id="CHEBI:29108"/>
    </cofactor>
    <text evidence="13">Can bind about 5 Ca(2+) ions per subunit.</text>
</comment>
<dbReference type="GO" id="GO:0005576">
    <property type="term" value="C:extracellular region"/>
    <property type="evidence" value="ECO:0007669"/>
    <property type="project" value="UniProtKB-SubCell"/>
</dbReference>
<feature type="binding site" evidence="13">
    <location>
        <position position="218"/>
    </location>
    <ligand>
        <name>Ca(2+)</name>
        <dbReference type="ChEBI" id="CHEBI:29108"/>
        <label>3</label>
    </ligand>
</feature>
<dbReference type="SMART" id="SM00305">
    <property type="entry name" value="HintC"/>
    <property type="match status" value="1"/>
</dbReference>
<evidence type="ECO:0000256" key="6">
    <source>
        <dbReference type="ARBA" id="ARBA00022729"/>
    </source>
</evidence>
<feature type="binding site" evidence="13">
    <location>
        <position position="196"/>
    </location>
    <ligand>
        <name>Ca(2+)</name>
        <dbReference type="ChEBI" id="CHEBI:29108"/>
        <label>3</label>
    </ligand>
</feature>
<keyword evidence="19" id="KW-1185">Reference proteome</keyword>
<dbReference type="GO" id="GO:0031012">
    <property type="term" value="C:extracellular matrix"/>
    <property type="evidence" value="ECO:0007669"/>
    <property type="project" value="InterPro"/>
</dbReference>
<dbReference type="InterPro" id="IPR006026">
    <property type="entry name" value="Peptidase_Metallo"/>
</dbReference>
<dbReference type="InterPro" id="IPR036365">
    <property type="entry name" value="PGBD-like_sf"/>
</dbReference>
<feature type="binding site" evidence="13">
    <location>
        <position position="190"/>
    </location>
    <ligand>
        <name>Zn(2+)</name>
        <dbReference type="ChEBI" id="CHEBI:29105"/>
        <label>1</label>
    </ligand>
</feature>
<dbReference type="InterPro" id="IPR003587">
    <property type="entry name" value="Hint_dom_N"/>
</dbReference>
<evidence type="ECO:0000256" key="9">
    <source>
        <dbReference type="ARBA" id="ARBA00022837"/>
    </source>
</evidence>
<keyword evidence="4" id="KW-0645">Protease</keyword>
<feature type="binding site" evidence="13">
    <location>
        <position position="221"/>
    </location>
    <ligand>
        <name>Ca(2+)</name>
        <dbReference type="ChEBI" id="CHEBI:29108"/>
        <label>3</label>
    </ligand>
</feature>
<dbReference type="PRINTS" id="PR00138">
    <property type="entry name" value="MATRIXIN"/>
</dbReference>
<feature type="binding site" evidence="13">
    <location>
        <position position="216"/>
    </location>
    <ligand>
        <name>Zn(2+)</name>
        <dbReference type="ChEBI" id="CHEBI:29105"/>
        <label>1</label>
    </ligand>
</feature>
<keyword evidence="5 13" id="KW-0479">Metal-binding</keyword>
<evidence type="ECO:0000256" key="11">
    <source>
        <dbReference type="ARBA" id="ARBA00023145"/>
    </source>
</evidence>
<dbReference type="GO" id="GO:0016539">
    <property type="term" value="P:intein-mediated protein splicing"/>
    <property type="evidence" value="ECO:0007669"/>
    <property type="project" value="InterPro"/>
</dbReference>
<evidence type="ECO:0000256" key="1">
    <source>
        <dbReference type="ARBA" id="ARBA00004613"/>
    </source>
</evidence>
<protein>
    <submittedName>
        <fullName evidence="18">Uncharacterized protein</fullName>
    </submittedName>
</protein>
<dbReference type="CDD" id="cd00081">
    <property type="entry name" value="Hint"/>
    <property type="match status" value="1"/>
</dbReference>
<feature type="binding site" evidence="13">
    <location>
        <position position="144"/>
    </location>
    <ligand>
        <name>Ca(2+)</name>
        <dbReference type="ChEBI" id="CHEBI:29108"/>
        <label>1</label>
    </ligand>
</feature>
<feature type="active site" evidence="12">
    <location>
        <position position="239"/>
    </location>
</feature>
<dbReference type="SMART" id="SM00306">
    <property type="entry name" value="HintN"/>
    <property type="match status" value="1"/>
</dbReference>
<dbReference type="InterPro" id="IPR003586">
    <property type="entry name" value="Hint_dom_C"/>
</dbReference>
<dbReference type="OrthoDB" id="5212at2759"/>
<feature type="domain" description="Hint" evidence="17">
    <location>
        <begin position="283"/>
        <end position="380"/>
    </location>
</feature>
<evidence type="ECO:0000256" key="14">
    <source>
        <dbReference type="SAM" id="SignalP"/>
    </source>
</evidence>
<dbReference type="SUPFAM" id="SSF51294">
    <property type="entry name" value="Hedgehog/intein (Hint) domain"/>
    <property type="match status" value="1"/>
</dbReference>
<keyword evidence="9 13" id="KW-0106">Calcium</keyword>
<dbReference type="SUPFAM" id="SSF55486">
    <property type="entry name" value="Metalloproteases ('zincins'), catalytic domain"/>
    <property type="match status" value="1"/>
</dbReference>
<dbReference type="Proteomes" id="UP000549394">
    <property type="component" value="Unassembled WGS sequence"/>
</dbReference>
<keyword evidence="10" id="KW-0482">Metalloprotease</keyword>
<evidence type="ECO:0000259" key="17">
    <source>
        <dbReference type="SMART" id="SM00306"/>
    </source>
</evidence>
<feature type="binding site" evidence="13">
    <location>
        <position position="188"/>
    </location>
    <ligand>
        <name>Zn(2+)</name>
        <dbReference type="ChEBI" id="CHEBI:29105"/>
        <label>1</label>
    </ligand>
</feature>
<dbReference type="InterPro" id="IPR021190">
    <property type="entry name" value="Pept_M10A"/>
</dbReference>
<feature type="binding site" evidence="13">
    <location>
        <position position="238"/>
    </location>
    <ligand>
        <name>Zn(2+)</name>
        <dbReference type="ChEBI" id="CHEBI:29105"/>
        <label>2</label>
        <note>catalytic</note>
    </ligand>
</feature>
<dbReference type="CDD" id="cd04278">
    <property type="entry name" value="ZnMc_MMP"/>
    <property type="match status" value="1"/>
</dbReference>
<feature type="binding site" evidence="13">
    <location>
        <position position="242"/>
    </location>
    <ligand>
        <name>Zn(2+)</name>
        <dbReference type="ChEBI" id="CHEBI:29105"/>
        <label>2</label>
        <note>catalytic</note>
    </ligand>
</feature>
<dbReference type="Pfam" id="PF00413">
    <property type="entry name" value="Peptidase_M10"/>
    <property type="match status" value="1"/>
</dbReference>
<keyword evidence="11" id="KW-0865">Zymogen</keyword>
<dbReference type="AlphaFoldDB" id="A0A7I8WA92"/>
<dbReference type="InterPro" id="IPR001767">
    <property type="entry name" value="Hedgehog_Hint"/>
</dbReference>
<feature type="binding site" evidence="13">
    <location>
        <position position="221"/>
    </location>
    <ligand>
        <name>Ca(2+)</name>
        <dbReference type="ChEBI" id="CHEBI:29108"/>
        <label>1</label>
    </ligand>
</feature>
<evidence type="ECO:0000256" key="7">
    <source>
        <dbReference type="ARBA" id="ARBA00022801"/>
    </source>
</evidence>
<evidence type="ECO:0000313" key="19">
    <source>
        <dbReference type="Proteomes" id="UP000549394"/>
    </source>
</evidence>
<proteinExistence type="inferred from homology"/>
<dbReference type="InterPro" id="IPR006141">
    <property type="entry name" value="Intein_N"/>
</dbReference>
<dbReference type="InterPro" id="IPR036844">
    <property type="entry name" value="Hint_dom_sf"/>
</dbReference>
<evidence type="ECO:0000256" key="4">
    <source>
        <dbReference type="ARBA" id="ARBA00022670"/>
    </source>
</evidence>
<comment type="subcellular location">
    <subcellularLocation>
        <location evidence="1">Secreted</location>
    </subcellularLocation>
</comment>
<dbReference type="GO" id="GO:0016540">
    <property type="term" value="P:protein autoprocessing"/>
    <property type="evidence" value="ECO:0007669"/>
    <property type="project" value="InterPro"/>
</dbReference>
<evidence type="ECO:0000256" key="12">
    <source>
        <dbReference type="PIRSR" id="PIRSR621190-1"/>
    </source>
</evidence>
<dbReference type="Pfam" id="PF01079">
    <property type="entry name" value="Hint"/>
    <property type="match status" value="1"/>
</dbReference>
<keyword evidence="6 14" id="KW-0732">Signal</keyword>
<dbReference type="Gene3D" id="2.170.16.10">
    <property type="entry name" value="Hedgehog/Intein (Hint) domain"/>
    <property type="match status" value="1"/>
</dbReference>
<evidence type="ECO:0000256" key="3">
    <source>
        <dbReference type="ARBA" id="ARBA00022525"/>
    </source>
</evidence>
<comment type="cofactor">
    <cofactor evidence="13">
        <name>Zn(2+)</name>
        <dbReference type="ChEBI" id="CHEBI:29105"/>
    </cofactor>
    <text evidence="13">Binds 2 Zn(2+) ions per subunit.</text>
</comment>
<evidence type="ECO:0000256" key="2">
    <source>
        <dbReference type="ARBA" id="ARBA00010370"/>
    </source>
</evidence>
<dbReference type="PROSITE" id="PS50817">
    <property type="entry name" value="INTEIN_N_TER"/>
    <property type="match status" value="1"/>
</dbReference>
<dbReference type="GO" id="GO:0030574">
    <property type="term" value="P:collagen catabolic process"/>
    <property type="evidence" value="ECO:0007669"/>
    <property type="project" value="TreeGrafter"/>
</dbReference>
<feature type="binding site" evidence="13">
    <location>
        <position position="203"/>
    </location>
    <ligand>
        <name>Zn(2+)</name>
        <dbReference type="ChEBI" id="CHEBI:29105"/>
        <label>1</label>
    </ligand>
</feature>
<comment type="similarity">
    <text evidence="2">Belongs to the peptidase M10A family.</text>
</comment>
<dbReference type="GO" id="GO:0004222">
    <property type="term" value="F:metalloendopeptidase activity"/>
    <property type="evidence" value="ECO:0007669"/>
    <property type="project" value="InterPro"/>
</dbReference>
<comment type="caution">
    <text evidence="18">The sequence shown here is derived from an EMBL/GenBank/DDBJ whole genome shotgun (WGS) entry which is preliminary data.</text>
</comment>
<dbReference type="Gene3D" id="3.40.390.10">
    <property type="entry name" value="Collagenase (Catalytic Domain)"/>
    <property type="match status" value="1"/>
</dbReference>
<feature type="binding site" evidence="13">
    <location>
        <position position="256"/>
    </location>
    <ligand>
        <name>Zn(2+)</name>
        <dbReference type="ChEBI" id="CHEBI:29105"/>
        <label>2</label>
        <note>catalytic</note>
    </ligand>
</feature>
<evidence type="ECO:0000259" key="15">
    <source>
        <dbReference type="SMART" id="SM00235"/>
    </source>
</evidence>
<evidence type="ECO:0000256" key="10">
    <source>
        <dbReference type="ARBA" id="ARBA00023049"/>
    </source>
</evidence>
<dbReference type="SMART" id="SM00235">
    <property type="entry name" value="ZnMc"/>
    <property type="match status" value="1"/>
</dbReference>
<feature type="binding site" description="in inhibited form" evidence="13">
    <location>
        <position position="104"/>
    </location>
    <ligand>
        <name>Zn(2+)</name>
        <dbReference type="ChEBI" id="CHEBI:29105"/>
        <label>2</label>
        <note>catalytic</note>
    </ligand>
</feature>
<feature type="chain" id="PRO_5029769238" evidence="14">
    <location>
        <begin position="16"/>
        <end position="483"/>
    </location>
</feature>
<feature type="binding site" evidence="13">
    <location>
        <position position="198"/>
    </location>
    <ligand>
        <name>Ca(2+)</name>
        <dbReference type="ChEBI" id="CHEBI:29108"/>
        <label>3</label>
    </ligand>
</feature>
<dbReference type="GO" id="GO:0030198">
    <property type="term" value="P:extracellular matrix organization"/>
    <property type="evidence" value="ECO:0007669"/>
    <property type="project" value="TreeGrafter"/>
</dbReference>
<dbReference type="SUPFAM" id="SSF47090">
    <property type="entry name" value="PGBD-like"/>
    <property type="match status" value="1"/>
</dbReference>
<dbReference type="InterPro" id="IPR024079">
    <property type="entry name" value="MetalloPept_cat_dom_sf"/>
</dbReference>
<organism evidence="18 19">
    <name type="scientific">Dimorphilus gyrociliatus</name>
    <dbReference type="NCBI Taxonomy" id="2664684"/>
    <lineage>
        <taxon>Eukaryota</taxon>
        <taxon>Metazoa</taxon>
        <taxon>Spiralia</taxon>
        <taxon>Lophotrochozoa</taxon>
        <taxon>Annelida</taxon>
        <taxon>Polychaeta</taxon>
        <taxon>Polychaeta incertae sedis</taxon>
        <taxon>Dinophilidae</taxon>
        <taxon>Dimorphilus</taxon>
    </lineage>
</organism>
<feature type="binding site" evidence="13">
    <location>
        <position position="195"/>
    </location>
    <ligand>
        <name>Ca(2+)</name>
        <dbReference type="ChEBI" id="CHEBI:29108"/>
        <label>3</label>
    </ligand>
</feature>
<reference evidence="18 19" key="1">
    <citation type="submission" date="2020-08" db="EMBL/GenBank/DDBJ databases">
        <authorList>
            <person name="Hejnol A."/>
        </authorList>
    </citation>
    <scope>NUCLEOTIDE SEQUENCE [LARGE SCALE GENOMIC DNA]</scope>
</reference>
<dbReference type="EMBL" id="CAJFCJ010000024">
    <property type="protein sequence ID" value="CAD5125016.1"/>
    <property type="molecule type" value="Genomic_DNA"/>
</dbReference>
<dbReference type="GO" id="GO:0008270">
    <property type="term" value="F:zinc ion binding"/>
    <property type="evidence" value="ECO:0007669"/>
    <property type="project" value="InterPro"/>
</dbReference>
<dbReference type="InterPro" id="IPR033739">
    <property type="entry name" value="M10A_MMP"/>
</dbReference>
<keyword evidence="8 13" id="KW-0862">Zinc</keyword>
<feature type="signal peptide" evidence="14">
    <location>
        <begin position="1"/>
        <end position="15"/>
    </location>
</feature>
<dbReference type="PANTHER" id="PTHR10201:SF323">
    <property type="entry name" value="MATRIX METALLOPROTEINASE-21"/>
    <property type="match status" value="1"/>
</dbReference>
<sequence length="483" mass="54579">MKALILLCFITAVMSAAIKENLEENNLVQSKLREKRDSSTRILAVKSEREARSYLQKYEHMSKTTHNQTDDYAEGLKRFQKEAAIPVTGKLDARTLSLMNKERCGIVDDEFRAPNTGRQKRYALYGKKWNRKKLKWRLYNYTPDIPNVSVVAAIKYALKQWSDNSKLKFTRVYSGNVHLKFRFVSGAHGDGYPMDGPSGTLAHAFYPKTSRKGQIHFDEAEKWSTSNNKIHLSVVACHELGHALGLKHSSKSQAIMYPYYSYKGQNYKLNSDDKKGIQKLYGKSCFSGESKVVLENGQTISMKQLKLGDSVLSSKGRFSPVLTMLDRNTQEPALFLTLRTKSGHFIQLTHQHLIAVETADGKRYIHADQVRIGQKLYSQDNGIEKVTEVISIEEIQMNGFYAPMTADGTVIVNGIEASCYAVINSHEIAHLAMAPLRWVLQLYNSIIGLKSSIDSSEGIHWYGEMSQNYILPLAQNLGFQLST</sequence>
<keyword evidence="7" id="KW-0378">Hydrolase</keyword>
<gene>
    <name evidence="18" type="ORF">DGYR_LOCUS12471</name>
</gene>
<evidence type="ECO:0000256" key="13">
    <source>
        <dbReference type="PIRSR" id="PIRSR621190-2"/>
    </source>
</evidence>
<feature type="domain" description="Hint" evidence="16">
    <location>
        <begin position="380"/>
        <end position="425"/>
    </location>
</feature>
<evidence type="ECO:0000259" key="16">
    <source>
        <dbReference type="SMART" id="SM00305"/>
    </source>
</evidence>
<dbReference type="InterPro" id="IPR001818">
    <property type="entry name" value="Pept_M10_metallopeptidase"/>
</dbReference>